<dbReference type="EMBL" id="CP013738">
    <property type="protein sequence ID" value="ALU93827.1"/>
    <property type="molecule type" value="Genomic_DNA"/>
</dbReference>
<evidence type="ECO:0000313" key="1">
    <source>
        <dbReference type="EMBL" id="ALU93827.1"/>
    </source>
</evidence>
<organism evidence="1 2">
    <name type="scientific">Streptomyces globisporus C-1027</name>
    <dbReference type="NCBI Taxonomy" id="1172567"/>
    <lineage>
        <taxon>Bacteria</taxon>
        <taxon>Bacillati</taxon>
        <taxon>Actinomycetota</taxon>
        <taxon>Actinomycetes</taxon>
        <taxon>Kitasatosporales</taxon>
        <taxon>Streptomycetaceae</taxon>
        <taxon>Streptomyces</taxon>
    </lineage>
</organism>
<protein>
    <submittedName>
        <fullName evidence="1">Uncharacterized protein</fullName>
    </submittedName>
</protein>
<dbReference type="AlphaFoldDB" id="A0A0U3LW35"/>
<name>A0A0U3LW35_STRGL</name>
<proteinExistence type="predicted"/>
<accession>A0A0U3LW35</accession>
<dbReference type="KEGG" id="sgb:WQO_10960"/>
<gene>
    <name evidence="1" type="ORF">WQO_10960</name>
</gene>
<sequence length="255" mass="26231">MPRDAFPARAGWDDAVVLEAIDAVNWGDLPGPRDLYESDRVATGLRALATAKGLVQAAGAGSLLAGGGLVHDHSGAVFPAAVTAAPILLAIVRDGHPDAGATALGLLDDALAFAIRDRHTRVATSYAEAVPLCCALADHLRHHAGLLAASGAEGRWLLADAAHHWRFDVQEAVVEGDGVVAFGALAGCFPGGTQPAELHRAGHVTPLAVQVAPHYPLSDRSPDEACLRIDGARLDEVAPPAVLFPGRCGSGSADR</sequence>
<dbReference type="Proteomes" id="UP000064183">
    <property type="component" value="Chromosome"/>
</dbReference>
<evidence type="ECO:0000313" key="2">
    <source>
        <dbReference type="Proteomes" id="UP000064183"/>
    </source>
</evidence>
<reference evidence="1 2" key="1">
    <citation type="journal article" date="2012" name="J. Bacteriol.">
        <title>Draft genome sequence of Streptomyces globisporus C-1027, which produces an antitumor antibiotic consisting of a nine-membered enediyne with a chromoprotein.</title>
        <authorList>
            <person name="Wang L."/>
            <person name="Wang S."/>
            <person name="He Q."/>
            <person name="Yu T."/>
            <person name="Li Q."/>
            <person name="Hong B."/>
        </authorList>
    </citation>
    <scope>NUCLEOTIDE SEQUENCE [LARGE SCALE GENOMIC DNA]</scope>
    <source>
        <strain evidence="1 2">C-1027</strain>
    </source>
</reference>